<evidence type="ECO:0000313" key="2">
    <source>
        <dbReference type="EMBL" id="PXF39995.1"/>
    </source>
</evidence>
<dbReference type="Proteomes" id="UP000247409">
    <property type="component" value="Unassembled WGS sequence"/>
</dbReference>
<comment type="caution">
    <text evidence="2">The sequence shown here is derived from an EMBL/GenBank/DDBJ whole genome shotgun (WGS) entry which is preliminary data.</text>
</comment>
<keyword evidence="3" id="KW-1185">Reference proteome</keyword>
<dbReference type="EMBL" id="NBIV01000386">
    <property type="protein sequence ID" value="PXF39995.1"/>
    <property type="molecule type" value="Genomic_DNA"/>
</dbReference>
<evidence type="ECO:0000256" key="1">
    <source>
        <dbReference type="SAM" id="MobiDB-lite"/>
    </source>
</evidence>
<protein>
    <submittedName>
        <fullName evidence="2">Uncharacterized protein</fullName>
    </submittedName>
</protein>
<feature type="region of interest" description="Disordered" evidence="1">
    <location>
        <begin position="1"/>
        <end position="32"/>
    </location>
</feature>
<feature type="region of interest" description="Disordered" evidence="1">
    <location>
        <begin position="113"/>
        <end position="140"/>
    </location>
</feature>
<name>A0A2V3ID27_9FLOR</name>
<dbReference type="AlphaFoldDB" id="A0A2V3ID27"/>
<reference evidence="2 3" key="1">
    <citation type="journal article" date="2018" name="Mol. Biol. Evol.">
        <title>Analysis of the draft genome of the red seaweed Gracilariopsis chorda provides insights into genome size evolution in Rhodophyta.</title>
        <authorList>
            <person name="Lee J."/>
            <person name="Yang E.C."/>
            <person name="Graf L."/>
            <person name="Yang J.H."/>
            <person name="Qiu H."/>
            <person name="Zel Zion U."/>
            <person name="Chan C.X."/>
            <person name="Stephens T.G."/>
            <person name="Weber A.P.M."/>
            <person name="Boo G.H."/>
            <person name="Boo S.M."/>
            <person name="Kim K.M."/>
            <person name="Shin Y."/>
            <person name="Jung M."/>
            <person name="Lee S.J."/>
            <person name="Yim H.S."/>
            <person name="Lee J.H."/>
            <person name="Bhattacharya D."/>
            <person name="Yoon H.S."/>
        </authorList>
    </citation>
    <scope>NUCLEOTIDE SEQUENCE [LARGE SCALE GENOMIC DNA]</scope>
    <source>
        <strain evidence="2 3">SKKU-2015</strain>
        <tissue evidence="2">Whole body</tissue>
    </source>
</reference>
<evidence type="ECO:0000313" key="3">
    <source>
        <dbReference type="Proteomes" id="UP000247409"/>
    </source>
</evidence>
<accession>A0A2V3ID27</accession>
<feature type="compositionally biased region" description="Polar residues" evidence="1">
    <location>
        <begin position="1"/>
        <end position="14"/>
    </location>
</feature>
<gene>
    <name evidence="2" type="ORF">BWQ96_10300</name>
</gene>
<sequence>MPNSIQLQQQQAKDSQNEDATKGITSPHNSDVSFDYDELVQDAPLLYSEDSSLLTNDITVHNDELKSLHGDLSKKSAIFVASNFSNAEEAHTTEIKDFWSAFFADPIECISDKTGVQNDSDKHGTEQNYDNEEQRQLRSTAQQIGELSGWKYATAFEDV</sequence>
<feature type="compositionally biased region" description="Polar residues" evidence="1">
    <location>
        <begin position="23"/>
        <end position="32"/>
    </location>
</feature>
<proteinExistence type="predicted"/>
<organism evidence="2 3">
    <name type="scientific">Gracilariopsis chorda</name>
    <dbReference type="NCBI Taxonomy" id="448386"/>
    <lineage>
        <taxon>Eukaryota</taxon>
        <taxon>Rhodophyta</taxon>
        <taxon>Florideophyceae</taxon>
        <taxon>Rhodymeniophycidae</taxon>
        <taxon>Gracilariales</taxon>
        <taxon>Gracilariaceae</taxon>
        <taxon>Gracilariopsis</taxon>
    </lineage>
</organism>